<dbReference type="PROSITE" id="PS50114">
    <property type="entry name" value="GATA_ZN_FINGER_2"/>
    <property type="match status" value="1"/>
</dbReference>
<keyword evidence="5" id="KW-0804">Transcription</keyword>
<dbReference type="GO" id="GO:0043565">
    <property type="term" value="F:sequence-specific DNA binding"/>
    <property type="evidence" value="ECO:0007669"/>
    <property type="project" value="InterPro"/>
</dbReference>
<evidence type="ECO:0000256" key="3">
    <source>
        <dbReference type="ARBA" id="ARBA00022833"/>
    </source>
</evidence>
<dbReference type="SUPFAM" id="SSF57716">
    <property type="entry name" value="Glucocorticoid receptor-like (DNA-binding domain)"/>
    <property type="match status" value="1"/>
</dbReference>
<dbReference type="Pfam" id="PF00320">
    <property type="entry name" value="GATA"/>
    <property type="match status" value="1"/>
</dbReference>
<evidence type="ECO:0000313" key="10">
    <source>
        <dbReference type="Proteomes" id="UP001214628"/>
    </source>
</evidence>
<feature type="compositionally biased region" description="Polar residues" evidence="7">
    <location>
        <begin position="252"/>
        <end position="271"/>
    </location>
</feature>
<feature type="region of interest" description="Disordered" evidence="7">
    <location>
        <begin position="173"/>
        <end position="285"/>
    </location>
</feature>
<dbReference type="PANTHER" id="PTHR47172">
    <property type="entry name" value="OS01G0976800 PROTEIN"/>
    <property type="match status" value="1"/>
</dbReference>
<name>A0AAF0F9X7_9BASI</name>
<dbReference type="AlphaFoldDB" id="A0AAF0F9X7"/>
<evidence type="ECO:0000256" key="2">
    <source>
        <dbReference type="ARBA" id="ARBA00022771"/>
    </source>
</evidence>
<evidence type="ECO:0000256" key="7">
    <source>
        <dbReference type="SAM" id="MobiDB-lite"/>
    </source>
</evidence>
<proteinExistence type="predicted"/>
<keyword evidence="3" id="KW-0862">Zinc</keyword>
<dbReference type="InterPro" id="IPR013088">
    <property type="entry name" value="Znf_NHR/GATA"/>
</dbReference>
<dbReference type="GO" id="GO:0008270">
    <property type="term" value="F:zinc ion binding"/>
    <property type="evidence" value="ECO:0007669"/>
    <property type="project" value="UniProtKB-KW"/>
</dbReference>
<dbReference type="Proteomes" id="UP001214628">
    <property type="component" value="Chromosome 8"/>
</dbReference>
<dbReference type="Gene3D" id="3.30.50.10">
    <property type="entry name" value="Erythroid Transcription Factor GATA-1, subunit A"/>
    <property type="match status" value="1"/>
</dbReference>
<reference evidence="9" key="1">
    <citation type="submission" date="2023-02" db="EMBL/GenBank/DDBJ databases">
        <title>Mating type loci evolution in Malassezia.</title>
        <authorList>
            <person name="Coelho M.A."/>
        </authorList>
    </citation>
    <scope>NUCLEOTIDE SEQUENCE</scope>
    <source>
        <strain evidence="9">CBS 14136</strain>
    </source>
</reference>
<evidence type="ECO:0000313" key="9">
    <source>
        <dbReference type="EMBL" id="WFD45333.1"/>
    </source>
</evidence>
<feature type="region of interest" description="Disordered" evidence="7">
    <location>
        <begin position="303"/>
        <end position="373"/>
    </location>
</feature>
<keyword evidence="1" id="KW-0479">Metal-binding</keyword>
<organism evidence="9 10">
    <name type="scientific">Malassezia psittaci</name>
    <dbReference type="NCBI Taxonomy" id="1821823"/>
    <lineage>
        <taxon>Eukaryota</taxon>
        <taxon>Fungi</taxon>
        <taxon>Dikarya</taxon>
        <taxon>Basidiomycota</taxon>
        <taxon>Ustilaginomycotina</taxon>
        <taxon>Malasseziomycetes</taxon>
        <taxon>Malasseziales</taxon>
        <taxon>Malasseziaceae</taxon>
        <taxon>Malassezia</taxon>
    </lineage>
</organism>
<feature type="region of interest" description="Disordered" evidence="7">
    <location>
        <begin position="1"/>
        <end position="60"/>
    </location>
</feature>
<feature type="domain" description="GATA-type" evidence="8">
    <location>
        <begin position="376"/>
        <end position="411"/>
    </location>
</feature>
<dbReference type="InterPro" id="IPR000679">
    <property type="entry name" value="Znf_GATA"/>
</dbReference>
<evidence type="ECO:0000256" key="1">
    <source>
        <dbReference type="ARBA" id="ARBA00022723"/>
    </source>
</evidence>
<dbReference type="EMBL" id="CP118382">
    <property type="protein sequence ID" value="WFD45333.1"/>
    <property type="molecule type" value="Genomic_DNA"/>
</dbReference>
<evidence type="ECO:0000256" key="5">
    <source>
        <dbReference type="ARBA" id="ARBA00023163"/>
    </source>
</evidence>
<keyword evidence="10" id="KW-1185">Reference proteome</keyword>
<feature type="compositionally biased region" description="Basic and acidic residues" evidence="7">
    <location>
        <begin position="183"/>
        <end position="200"/>
    </location>
</feature>
<dbReference type="SMART" id="SM00401">
    <property type="entry name" value="ZnF_GATA"/>
    <property type="match status" value="1"/>
</dbReference>
<feature type="region of interest" description="Disordered" evidence="7">
    <location>
        <begin position="72"/>
        <end position="91"/>
    </location>
</feature>
<evidence type="ECO:0000259" key="8">
    <source>
        <dbReference type="PROSITE" id="PS50114"/>
    </source>
</evidence>
<dbReference type="GO" id="GO:0006355">
    <property type="term" value="P:regulation of DNA-templated transcription"/>
    <property type="evidence" value="ECO:0007669"/>
    <property type="project" value="InterPro"/>
</dbReference>
<dbReference type="CDD" id="cd00202">
    <property type="entry name" value="ZnF_GATA"/>
    <property type="match status" value="1"/>
</dbReference>
<gene>
    <name evidence="9" type="ORF">MPSI1_004015</name>
</gene>
<evidence type="ECO:0000256" key="4">
    <source>
        <dbReference type="ARBA" id="ARBA00023015"/>
    </source>
</evidence>
<evidence type="ECO:0000256" key="6">
    <source>
        <dbReference type="PROSITE-ProRule" id="PRU00094"/>
    </source>
</evidence>
<feature type="compositionally biased region" description="Basic and acidic residues" evidence="7">
    <location>
        <begin position="8"/>
        <end position="17"/>
    </location>
</feature>
<feature type="compositionally biased region" description="Polar residues" evidence="7">
    <location>
        <begin position="40"/>
        <end position="56"/>
    </location>
</feature>
<dbReference type="PANTHER" id="PTHR47172:SF24">
    <property type="entry name" value="GATA ZINC FINGER DOMAIN-CONTAINING PROTEIN 14-RELATED"/>
    <property type="match status" value="1"/>
</dbReference>
<sequence length="481" mass="52930">METNLSSERNHFPERVHGLPAEASKSPILAKGGKGAIHTEQLTDGLSPTMERSAQVTLPPLASLTEIDGYGDSAYSASASPKSRGSPPLLLSRMDSMRTRDDWFVRSRDRELASRNTSLSNDWDRRMSQREDYLSPRLRQVHEFDHLRTSRLPGNLSLGAMDHLPSLTEMHPRQASMLQRSPEAWRHGRPDRGVRSHSSADLHAAGRLSWSMQDRSRSIGDSSSARNRSMSSMPALRGRTSGGPPPEDNDAQHPSTSEPPSLSYGHSTQYPFNAADADGPLNEPRYFRRSFPNAYASANFRAQDTSSAPFTESSQLGYSNNYEHDSVHHHPSNSNRMPSVASKKRAVPSAFLDPIQGRDSTPKSSKTTKSSYRASNSANHVCQVCQATATPEWRKGPSGPRTLCNACGLLYAKICRKKEQDAIAVALANGRESEDARKEVAEELLQPNCRAEILEALRNGVRVTANAKQNRLGLVPPSKNA</sequence>
<keyword evidence="4" id="KW-0805">Transcription regulation</keyword>
<accession>A0AAF0F9X7</accession>
<feature type="compositionally biased region" description="Low complexity" evidence="7">
    <location>
        <begin position="362"/>
        <end position="371"/>
    </location>
</feature>
<feature type="compositionally biased region" description="Low complexity" evidence="7">
    <location>
        <begin position="222"/>
        <end position="233"/>
    </location>
</feature>
<protein>
    <recommendedName>
        <fullName evidence="8">GATA-type domain-containing protein</fullName>
    </recommendedName>
</protein>
<keyword evidence="2 6" id="KW-0863">Zinc-finger</keyword>
<feature type="compositionally biased region" description="Polar residues" evidence="7">
    <location>
        <begin position="303"/>
        <end position="321"/>
    </location>
</feature>